<proteinExistence type="predicted"/>
<evidence type="ECO:0000313" key="1">
    <source>
        <dbReference type="EMBL" id="KAK5894667.1"/>
    </source>
</evidence>
<gene>
    <name evidence="1" type="ORF">CesoFtcFv8_011340</name>
</gene>
<comment type="caution">
    <text evidence="1">The sequence shown here is derived from an EMBL/GenBank/DDBJ whole genome shotgun (WGS) entry which is preliminary data.</text>
</comment>
<protein>
    <submittedName>
        <fullName evidence="1">Uncharacterized protein</fullName>
    </submittedName>
</protein>
<reference evidence="1 2" key="1">
    <citation type="journal article" date="2023" name="Mol. Biol. Evol.">
        <title>Genomics of Secondarily Temperate Adaptation in the Only Non-Antarctic Icefish.</title>
        <authorList>
            <person name="Rivera-Colon A.G."/>
            <person name="Rayamajhi N."/>
            <person name="Minhas B.F."/>
            <person name="Madrigal G."/>
            <person name="Bilyk K.T."/>
            <person name="Yoon V."/>
            <person name="Hune M."/>
            <person name="Gregory S."/>
            <person name="Cheng C.H.C."/>
            <person name="Catchen J.M."/>
        </authorList>
    </citation>
    <scope>NUCLEOTIDE SEQUENCE [LARGE SCALE GENOMIC DNA]</scope>
    <source>
        <strain evidence="1">JC2023a</strain>
    </source>
</reference>
<evidence type="ECO:0000313" key="2">
    <source>
        <dbReference type="Proteomes" id="UP001335648"/>
    </source>
</evidence>
<name>A0AAN8GXZ1_9TELE</name>
<organism evidence="1 2">
    <name type="scientific">Champsocephalus esox</name>
    <name type="common">pike icefish</name>
    <dbReference type="NCBI Taxonomy" id="159716"/>
    <lineage>
        <taxon>Eukaryota</taxon>
        <taxon>Metazoa</taxon>
        <taxon>Chordata</taxon>
        <taxon>Craniata</taxon>
        <taxon>Vertebrata</taxon>
        <taxon>Euteleostomi</taxon>
        <taxon>Actinopterygii</taxon>
        <taxon>Neopterygii</taxon>
        <taxon>Teleostei</taxon>
        <taxon>Neoteleostei</taxon>
        <taxon>Acanthomorphata</taxon>
        <taxon>Eupercaria</taxon>
        <taxon>Perciformes</taxon>
        <taxon>Notothenioidei</taxon>
        <taxon>Channichthyidae</taxon>
        <taxon>Champsocephalus</taxon>
    </lineage>
</organism>
<dbReference type="EMBL" id="JAULUE010002054">
    <property type="protein sequence ID" value="KAK5894667.1"/>
    <property type="molecule type" value="Genomic_DNA"/>
</dbReference>
<dbReference type="Proteomes" id="UP001335648">
    <property type="component" value="Unassembled WGS sequence"/>
</dbReference>
<keyword evidence="2" id="KW-1185">Reference proteome</keyword>
<dbReference type="AlphaFoldDB" id="A0AAN8GXZ1"/>
<sequence length="77" mass="8511">MLSLVIEPHWSVVAYGLLEGRLSYTTNMAPETEASPDLQHYNLAIEKASVGKEEATDLVMVPSGFRLVVVVLERLPQ</sequence>
<accession>A0AAN8GXZ1</accession>